<proteinExistence type="predicted"/>
<gene>
    <name evidence="1" type="ORF">AO384_1718</name>
</gene>
<dbReference type="EMBL" id="LXHC01000027">
    <property type="protein sequence ID" value="OAU94926.1"/>
    <property type="molecule type" value="Genomic_DNA"/>
</dbReference>
<sequence>MAKMSRFNVTAGNIIFFLLSRAATCDSVRIMPPVTTLVSNEYTEFA</sequence>
<name>A0A198UES5_MORCA</name>
<reference evidence="1 2" key="1">
    <citation type="journal article" date="2016" name="Genome Biol. Evol.">
        <title>Comparative Genomic Analyses of the Moraxella catarrhalis Serosensitive and Seroresistant Lineages Demonstrate Their Independent Evolution.</title>
        <authorList>
            <person name="Earl J.P."/>
            <person name="de Vries S.P."/>
            <person name="Ahmed A."/>
            <person name="Powell E."/>
            <person name="Schultz M.P."/>
            <person name="Hermans P.W."/>
            <person name="Hill D.J."/>
            <person name="Zhou Z."/>
            <person name="Constantinidou C.I."/>
            <person name="Hu F.Z."/>
            <person name="Bootsma H.J."/>
            <person name="Ehrlich G.D."/>
        </authorList>
    </citation>
    <scope>NUCLEOTIDE SEQUENCE [LARGE SCALE GENOMIC DNA]</scope>
    <source>
        <strain evidence="1 2">Z7542</strain>
    </source>
</reference>
<evidence type="ECO:0000313" key="1">
    <source>
        <dbReference type="EMBL" id="OAU94926.1"/>
    </source>
</evidence>
<organism evidence="1 2">
    <name type="scientific">Moraxella catarrhalis</name>
    <name type="common">Branhamella catarrhalis</name>
    <dbReference type="NCBI Taxonomy" id="480"/>
    <lineage>
        <taxon>Bacteria</taxon>
        <taxon>Pseudomonadati</taxon>
        <taxon>Pseudomonadota</taxon>
        <taxon>Gammaproteobacteria</taxon>
        <taxon>Moraxellales</taxon>
        <taxon>Moraxellaceae</taxon>
        <taxon>Moraxella</taxon>
    </lineage>
</organism>
<accession>A0A198UES5</accession>
<evidence type="ECO:0000313" key="2">
    <source>
        <dbReference type="Proteomes" id="UP000078228"/>
    </source>
</evidence>
<dbReference type="AlphaFoldDB" id="A0A198UES5"/>
<protein>
    <submittedName>
        <fullName evidence="1">Uncharacterized protein</fullName>
    </submittedName>
</protein>
<dbReference type="Proteomes" id="UP000078228">
    <property type="component" value="Unassembled WGS sequence"/>
</dbReference>
<comment type="caution">
    <text evidence="1">The sequence shown here is derived from an EMBL/GenBank/DDBJ whole genome shotgun (WGS) entry which is preliminary data.</text>
</comment>
<keyword evidence="2" id="KW-1185">Reference proteome</keyword>